<dbReference type="Gramene" id="ONK69571">
    <property type="protein sequence ID" value="ONK69571"/>
    <property type="gene ID" value="A4U43_C05F24370"/>
</dbReference>
<evidence type="ECO:0000256" key="1">
    <source>
        <dbReference type="SAM" id="MobiDB-lite"/>
    </source>
</evidence>
<dbReference type="Proteomes" id="UP000243459">
    <property type="component" value="Chromosome 5"/>
</dbReference>
<gene>
    <name evidence="2" type="ORF">A4U43_C05F24370</name>
</gene>
<feature type="region of interest" description="Disordered" evidence="1">
    <location>
        <begin position="157"/>
        <end position="185"/>
    </location>
</feature>
<accession>A0A5P1EYK8</accession>
<reference evidence="3" key="1">
    <citation type="journal article" date="2017" name="Nat. Commun.">
        <title>The asparagus genome sheds light on the origin and evolution of a young Y chromosome.</title>
        <authorList>
            <person name="Harkess A."/>
            <person name="Zhou J."/>
            <person name="Xu C."/>
            <person name="Bowers J.E."/>
            <person name="Van der Hulst R."/>
            <person name="Ayyampalayam S."/>
            <person name="Mercati F."/>
            <person name="Riccardi P."/>
            <person name="McKain M.R."/>
            <person name="Kakrana A."/>
            <person name="Tang H."/>
            <person name="Ray J."/>
            <person name="Groenendijk J."/>
            <person name="Arikit S."/>
            <person name="Mathioni S.M."/>
            <person name="Nakano M."/>
            <person name="Shan H."/>
            <person name="Telgmann-Rauber A."/>
            <person name="Kanno A."/>
            <person name="Yue Z."/>
            <person name="Chen H."/>
            <person name="Li W."/>
            <person name="Chen Y."/>
            <person name="Xu X."/>
            <person name="Zhang Y."/>
            <person name="Luo S."/>
            <person name="Chen H."/>
            <person name="Gao J."/>
            <person name="Mao Z."/>
            <person name="Pires J.C."/>
            <person name="Luo M."/>
            <person name="Kudrna D."/>
            <person name="Wing R.A."/>
            <person name="Meyers B.C."/>
            <person name="Yi K."/>
            <person name="Kong H."/>
            <person name="Lavrijsen P."/>
            <person name="Sunseri F."/>
            <person name="Falavigna A."/>
            <person name="Ye Y."/>
            <person name="Leebens-Mack J.H."/>
            <person name="Chen G."/>
        </authorList>
    </citation>
    <scope>NUCLEOTIDE SEQUENCE [LARGE SCALE GENOMIC DNA]</scope>
    <source>
        <strain evidence="3">cv. DH0086</strain>
    </source>
</reference>
<dbReference type="EMBL" id="CM007385">
    <property type="protein sequence ID" value="ONK69571.1"/>
    <property type="molecule type" value="Genomic_DNA"/>
</dbReference>
<protein>
    <submittedName>
        <fullName evidence="2">Uncharacterized protein</fullName>
    </submittedName>
</protein>
<proteinExistence type="predicted"/>
<organism evidence="2 3">
    <name type="scientific">Asparagus officinalis</name>
    <name type="common">Garden asparagus</name>
    <dbReference type="NCBI Taxonomy" id="4686"/>
    <lineage>
        <taxon>Eukaryota</taxon>
        <taxon>Viridiplantae</taxon>
        <taxon>Streptophyta</taxon>
        <taxon>Embryophyta</taxon>
        <taxon>Tracheophyta</taxon>
        <taxon>Spermatophyta</taxon>
        <taxon>Magnoliopsida</taxon>
        <taxon>Liliopsida</taxon>
        <taxon>Asparagales</taxon>
        <taxon>Asparagaceae</taxon>
        <taxon>Asparagoideae</taxon>
        <taxon>Asparagus</taxon>
    </lineage>
</organism>
<keyword evidence="3" id="KW-1185">Reference proteome</keyword>
<evidence type="ECO:0000313" key="2">
    <source>
        <dbReference type="EMBL" id="ONK69571.1"/>
    </source>
</evidence>
<name>A0A5P1EYK8_ASPOF</name>
<dbReference type="AlphaFoldDB" id="A0A5P1EYK8"/>
<evidence type="ECO:0000313" key="3">
    <source>
        <dbReference type="Proteomes" id="UP000243459"/>
    </source>
</evidence>
<sequence length="218" mass="24910">MLIEEEEGAELEQHDLFDDSDYAASQFQGLSSSVWLDSGEMSRFDESAEFEVVYSKDKVAIHPTQMATERISGRLHLVKQGSLVFLEISRVFLRQTRASNYHFTSELLFRCVPTLADESDAAAKLLACCSGREEAEGFIGQWWEESLPISAWPVAGRSRGGGQQPKILASAKGRRSERVPRVPSSVRPWRRKQRRGYPFFPFKCWRSSKAFDLRLYHQ</sequence>